<keyword evidence="5" id="KW-0804">Transcription</keyword>
<proteinExistence type="predicted"/>
<dbReference type="InterPro" id="IPR036388">
    <property type="entry name" value="WH-like_DNA-bd_sf"/>
</dbReference>
<evidence type="ECO:0000256" key="2">
    <source>
        <dbReference type="ARBA" id="ARBA00023012"/>
    </source>
</evidence>
<dbReference type="PROSITE" id="PS51755">
    <property type="entry name" value="OMPR_PHOB"/>
    <property type="match status" value="1"/>
</dbReference>
<dbReference type="Gene3D" id="6.10.250.690">
    <property type="match status" value="1"/>
</dbReference>
<evidence type="ECO:0000259" key="9">
    <source>
        <dbReference type="PROSITE" id="PS51755"/>
    </source>
</evidence>
<evidence type="ECO:0000256" key="3">
    <source>
        <dbReference type="ARBA" id="ARBA00023015"/>
    </source>
</evidence>
<dbReference type="GO" id="GO:0000156">
    <property type="term" value="F:phosphorelay response regulator activity"/>
    <property type="evidence" value="ECO:0007669"/>
    <property type="project" value="TreeGrafter"/>
</dbReference>
<dbReference type="Proteomes" id="UP001144471">
    <property type="component" value="Unassembled WGS sequence"/>
</dbReference>
<accession>A0A9W6GGW7</accession>
<comment type="caution">
    <text evidence="10">The sequence shown here is derived from an EMBL/GenBank/DDBJ whole genome shotgun (WGS) entry which is preliminary data.</text>
</comment>
<dbReference type="Pfam" id="PF00072">
    <property type="entry name" value="Response_reg"/>
    <property type="match status" value="1"/>
</dbReference>
<dbReference type="InterPro" id="IPR011006">
    <property type="entry name" value="CheY-like_superfamily"/>
</dbReference>
<organism evidence="10 11">
    <name type="scientific">Propionigenium maris DSM 9537</name>
    <dbReference type="NCBI Taxonomy" id="1123000"/>
    <lineage>
        <taxon>Bacteria</taxon>
        <taxon>Fusobacteriati</taxon>
        <taxon>Fusobacteriota</taxon>
        <taxon>Fusobacteriia</taxon>
        <taxon>Fusobacteriales</taxon>
        <taxon>Fusobacteriaceae</taxon>
        <taxon>Propionigenium</taxon>
    </lineage>
</organism>
<evidence type="ECO:0000256" key="6">
    <source>
        <dbReference type="PROSITE-ProRule" id="PRU00169"/>
    </source>
</evidence>
<protein>
    <submittedName>
        <fullName evidence="10">DNA-binding response regulator</fullName>
    </submittedName>
</protein>
<evidence type="ECO:0000259" key="8">
    <source>
        <dbReference type="PROSITE" id="PS50110"/>
    </source>
</evidence>
<reference evidence="10" key="1">
    <citation type="submission" date="2022-12" db="EMBL/GenBank/DDBJ databases">
        <title>Reference genome sequencing for broad-spectrum identification of bacterial and archaeal isolates by mass spectrometry.</title>
        <authorList>
            <person name="Sekiguchi Y."/>
            <person name="Tourlousse D.M."/>
        </authorList>
    </citation>
    <scope>NUCLEOTIDE SEQUENCE</scope>
    <source>
        <strain evidence="10">10succ1</strain>
    </source>
</reference>
<feature type="domain" description="Response regulatory" evidence="8">
    <location>
        <begin position="3"/>
        <end position="116"/>
    </location>
</feature>
<feature type="modified residue" description="4-aspartylphosphate" evidence="6">
    <location>
        <position position="52"/>
    </location>
</feature>
<evidence type="ECO:0000313" key="11">
    <source>
        <dbReference type="Proteomes" id="UP001144471"/>
    </source>
</evidence>
<dbReference type="InterPro" id="IPR001867">
    <property type="entry name" value="OmpR/PhoB-type_DNA-bd"/>
</dbReference>
<dbReference type="PROSITE" id="PS50110">
    <property type="entry name" value="RESPONSE_REGULATORY"/>
    <property type="match status" value="1"/>
</dbReference>
<dbReference type="SMART" id="SM00862">
    <property type="entry name" value="Trans_reg_C"/>
    <property type="match status" value="1"/>
</dbReference>
<evidence type="ECO:0000313" key="10">
    <source>
        <dbReference type="EMBL" id="GLI55029.1"/>
    </source>
</evidence>
<dbReference type="GO" id="GO:0006355">
    <property type="term" value="P:regulation of DNA-templated transcription"/>
    <property type="evidence" value="ECO:0007669"/>
    <property type="project" value="InterPro"/>
</dbReference>
<feature type="domain" description="OmpR/PhoB-type" evidence="9">
    <location>
        <begin position="124"/>
        <end position="221"/>
    </location>
</feature>
<evidence type="ECO:0000256" key="4">
    <source>
        <dbReference type="ARBA" id="ARBA00023125"/>
    </source>
</evidence>
<gene>
    <name evidence="10" type="ORF">PM10SUCC1_05440</name>
</gene>
<sequence>MKKILIVEDDNSLSQLLNLQLKYSGYDSDITDNGETAVSMVRKNDYVLILLDVMIYGMDGVEVAKAIREFSDIPIIMLTAKDSLNDKLIGFESGVDDYMTKPFEFAELLMRIKANTRSKTYENKNTIEHKGVRIYLDTYKAERDGQDLNLTKNEFKILRLLLENKGKVVTKEEIITEIWEGFYEEDNNIVFVYINYLRAKVDKNFDEKLIENIRGVGYIIR</sequence>
<evidence type="ECO:0000256" key="1">
    <source>
        <dbReference type="ARBA" id="ARBA00022553"/>
    </source>
</evidence>
<dbReference type="GO" id="GO:0005829">
    <property type="term" value="C:cytosol"/>
    <property type="evidence" value="ECO:0007669"/>
    <property type="project" value="TreeGrafter"/>
</dbReference>
<keyword evidence="3" id="KW-0805">Transcription regulation</keyword>
<evidence type="ECO:0000256" key="5">
    <source>
        <dbReference type="ARBA" id="ARBA00023163"/>
    </source>
</evidence>
<dbReference type="RefSeq" id="WP_281833266.1">
    <property type="nucleotide sequence ID" value="NZ_BSDY01000002.1"/>
</dbReference>
<keyword evidence="4 7" id="KW-0238">DNA-binding</keyword>
<dbReference type="PANTHER" id="PTHR48111:SF22">
    <property type="entry name" value="REGULATOR OF RPOS"/>
    <property type="match status" value="1"/>
</dbReference>
<evidence type="ECO:0000256" key="7">
    <source>
        <dbReference type="PROSITE-ProRule" id="PRU01091"/>
    </source>
</evidence>
<dbReference type="PANTHER" id="PTHR48111">
    <property type="entry name" value="REGULATOR OF RPOS"/>
    <property type="match status" value="1"/>
</dbReference>
<dbReference type="InterPro" id="IPR039420">
    <property type="entry name" value="WalR-like"/>
</dbReference>
<dbReference type="SMART" id="SM00448">
    <property type="entry name" value="REC"/>
    <property type="match status" value="1"/>
</dbReference>
<dbReference type="AlphaFoldDB" id="A0A9W6GGW7"/>
<name>A0A9W6GGW7_9FUSO</name>
<dbReference type="FunFam" id="3.40.50.2300:FF:000001">
    <property type="entry name" value="DNA-binding response regulator PhoB"/>
    <property type="match status" value="1"/>
</dbReference>
<keyword evidence="2" id="KW-0902">Two-component regulatory system</keyword>
<dbReference type="Pfam" id="PF00486">
    <property type="entry name" value="Trans_reg_C"/>
    <property type="match status" value="1"/>
</dbReference>
<keyword evidence="11" id="KW-1185">Reference proteome</keyword>
<dbReference type="Gene3D" id="1.10.10.10">
    <property type="entry name" value="Winged helix-like DNA-binding domain superfamily/Winged helix DNA-binding domain"/>
    <property type="match status" value="1"/>
</dbReference>
<keyword evidence="1 6" id="KW-0597">Phosphoprotein</keyword>
<dbReference type="Gene3D" id="3.40.50.2300">
    <property type="match status" value="1"/>
</dbReference>
<dbReference type="SUPFAM" id="SSF52172">
    <property type="entry name" value="CheY-like"/>
    <property type="match status" value="1"/>
</dbReference>
<dbReference type="InterPro" id="IPR001789">
    <property type="entry name" value="Sig_transdc_resp-reg_receiver"/>
</dbReference>
<dbReference type="EMBL" id="BSDY01000002">
    <property type="protein sequence ID" value="GLI55029.1"/>
    <property type="molecule type" value="Genomic_DNA"/>
</dbReference>
<dbReference type="CDD" id="cd00383">
    <property type="entry name" value="trans_reg_C"/>
    <property type="match status" value="1"/>
</dbReference>
<dbReference type="GO" id="GO:0000976">
    <property type="term" value="F:transcription cis-regulatory region binding"/>
    <property type="evidence" value="ECO:0007669"/>
    <property type="project" value="TreeGrafter"/>
</dbReference>
<feature type="DNA-binding region" description="OmpR/PhoB-type" evidence="7">
    <location>
        <begin position="124"/>
        <end position="221"/>
    </location>
</feature>
<dbReference type="GO" id="GO:0032993">
    <property type="term" value="C:protein-DNA complex"/>
    <property type="evidence" value="ECO:0007669"/>
    <property type="project" value="TreeGrafter"/>
</dbReference>